<feature type="region of interest" description="Disordered" evidence="1">
    <location>
        <begin position="162"/>
        <end position="339"/>
    </location>
</feature>
<dbReference type="GO" id="GO:0005680">
    <property type="term" value="C:anaphase-promoting complex"/>
    <property type="evidence" value="ECO:0007669"/>
    <property type="project" value="InterPro"/>
</dbReference>
<reference evidence="2 3" key="1">
    <citation type="submission" date="2019-06" db="EMBL/GenBank/DDBJ databases">
        <title>Wine fermentation using esterase from Monascus purpureus.</title>
        <authorList>
            <person name="Geng C."/>
            <person name="Zhang Y."/>
        </authorList>
    </citation>
    <scope>NUCLEOTIDE SEQUENCE [LARGE SCALE GENOMIC DNA]</scope>
    <source>
        <strain evidence="2">HQ1</strain>
    </source>
</reference>
<sequence>MLSLPLITPRDSHELWFGSSQPYRSSFHYHQNSGETNNHHHSRRNNGSAAHLNSRTLISSTIPANGLSALLLEERALRTRKQNIASFGYSWIKPAGCTKTMLGMKEEEAEREEAMAAAAAEMAATAADPSFMDGPQMDMDGQNDQIMERDLDDYIPEADGEGLVEEGEEGLEEDYDEDDEDGFMDRDLDDDIPEGFQDDDENDESIADDGFDDQPDLDDDIPEADDNDEDEDEDDDDDDDDGDDGMARDLDEDIPEAAEAASEEDEWQHTDTDAEIDDDGNEQDLSPRDIFAENLRASTSSSVGLPQLPSQLQTRRNQNSRAHRPFLPRWSGSSVTDAFSSSGMMLDEEDLRASITSIGSRQSIFSRRFPRRFGGPRDSLE</sequence>
<dbReference type="OrthoDB" id="5320532at2759"/>
<dbReference type="AlphaFoldDB" id="A0A507QKE0"/>
<dbReference type="Proteomes" id="UP000319663">
    <property type="component" value="Unassembled WGS sequence"/>
</dbReference>
<accession>A0A507QKE0</accession>
<feature type="compositionally biased region" description="Polar residues" evidence="1">
    <location>
        <begin position="296"/>
        <end position="320"/>
    </location>
</feature>
<feature type="compositionally biased region" description="Acidic residues" evidence="1">
    <location>
        <begin position="162"/>
        <end position="266"/>
    </location>
</feature>
<evidence type="ECO:0008006" key="4">
    <source>
        <dbReference type="Google" id="ProtNLM"/>
    </source>
</evidence>
<dbReference type="GO" id="GO:0031145">
    <property type="term" value="P:anaphase-promoting complex-dependent catabolic process"/>
    <property type="evidence" value="ECO:0007669"/>
    <property type="project" value="InterPro"/>
</dbReference>
<dbReference type="InterPro" id="IPR008402">
    <property type="entry name" value="APC_su15/mnd2"/>
</dbReference>
<dbReference type="EMBL" id="VIFY01000379">
    <property type="protein sequence ID" value="TQB67515.1"/>
    <property type="molecule type" value="Genomic_DNA"/>
</dbReference>
<evidence type="ECO:0000313" key="2">
    <source>
        <dbReference type="EMBL" id="TQB67515.1"/>
    </source>
</evidence>
<organism evidence="2 3">
    <name type="scientific">Monascus purpureus</name>
    <name type="common">Red mold</name>
    <name type="synonym">Monascus anka</name>
    <dbReference type="NCBI Taxonomy" id="5098"/>
    <lineage>
        <taxon>Eukaryota</taxon>
        <taxon>Fungi</taxon>
        <taxon>Dikarya</taxon>
        <taxon>Ascomycota</taxon>
        <taxon>Pezizomycotina</taxon>
        <taxon>Eurotiomycetes</taxon>
        <taxon>Eurotiomycetidae</taxon>
        <taxon>Eurotiales</taxon>
        <taxon>Aspergillaceae</taxon>
        <taxon>Monascus</taxon>
    </lineage>
</organism>
<evidence type="ECO:0000256" key="1">
    <source>
        <dbReference type="SAM" id="MobiDB-lite"/>
    </source>
</evidence>
<dbReference type="Pfam" id="PF05841">
    <property type="entry name" value="Apc15p"/>
    <property type="match status" value="1"/>
</dbReference>
<feature type="compositionally biased region" description="Acidic residues" evidence="1">
    <location>
        <begin position="273"/>
        <end position="282"/>
    </location>
</feature>
<protein>
    <recommendedName>
        <fullName evidence="4">Apc15p protein-domain-containing protein</fullName>
    </recommendedName>
</protein>
<dbReference type="STRING" id="5098.A0A507QKE0"/>
<comment type="caution">
    <text evidence="2">The sequence shown here is derived from an EMBL/GenBank/DDBJ whole genome shotgun (WGS) entry which is preliminary data.</text>
</comment>
<evidence type="ECO:0000313" key="3">
    <source>
        <dbReference type="Proteomes" id="UP000319663"/>
    </source>
</evidence>
<feature type="region of interest" description="Disordered" evidence="1">
    <location>
        <begin position="27"/>
        <end position="49"/>
    </location>
</feature>
<keyword evidence="3" id="KW-1185">Reference proteome</keyword>
<name>A0A507QKE0_MONPU</name>
<proteinExistence type="predicted"/>
<feature type="compositionally biased region" description="Polar residues" evidence="1">
    <location>
        <begin position="27"/>
        <end position="36"/>
    </location>
</feature>
<gene>
    <name evidence="2" type="ORF">MPDQ_005357</name>
</gene>